<organism evidence="2 3">
    <name type="scientific">Candidatus Doudnabacteria bacterium RIFCSPHIGHO2_01_FULL_41_86</name>
    <dbReference type="NCBI Taxonomy" id="1817821"/>
    <lineage>
        <taxon>Bacteria</taxon>
        <taxon>Candidatus Doudnaibacteriota</taxon>
    </lineage>
</organism>
<dbReference type="PANTHER" id="PTHR38590">
    <property type="entry name" value="BLL0828 PROTEIN"/>
    <property type="match status" value="1"/>
</dbReference>
<protein>
    <recommendedName>
        <fullName evidence="1">DUF559 domain-containing protein</fullName>
    </recommendedName>
</protein>
<sequence>MRINKRLLSSSRQLRKLQTPWEDTLWHYLRGKRFNGYRFRRQFVIGPYIVDFCCFEKKLVIELDGGQHNEQINIIKDQIRTNYLTSTGYKVVRFWNSDISDNFDGVMETIDRLLNH</sequence>
<dbReference type="AlphaFoldDB" id="A0A1F5N871"/>
<dbReference type="SUPFAM" id="SSF52980">
    <property type="entry name" value="Restriction endonuclease-like"/>
    <property type="match status" value="1"/>
</dbReference>
<evidence type="ECO:0000313" key="3">
    <source>
        <dbReference type="Proteomes" id="UP000177610"/>
    </source>
</evidence>
<dbReference type="Pfam" id="PF04480">
    <property type="entry name" value="DUF559"/>
    <property type="match status" value="1"/>
</dbReference>
<dbReference type="InterPro" id="IPR007569">
    <property type="entry name" value="DUF559"/>
</dbReference>
<accession>A0A1F5N871</accession>
<dbReference type="InterPro" id="IPR011335">
    <property type="entry name" value="Restrct_endonuc-II-like"/>
</dbReference>
<dbReference type="InterPro" id="IPR047216">
    <property type="entry name" value="Endonuclease_DUF559_bact"/>
</dbReference>
<gene>
    <name evidence="2" type="ORF">A2717_03365</name>
</gene>
<proteinExistence type="predicted"/>
<comment type="caution">
    <text evidence="2">The sequence shown here is derived from an EMBL/GenBank/DDBJ whole genome shotgun (WGS) entry which is preliminary data.</text>
</comment>
<dbReference type="STRING" id="1817821.A2717_03365"/>
<dbReference type="EMBL" id="MFEH01000005">
    <property type="protein sequence ID" value="OGE73814.1"/>
    <property type="molecule type" value="Genomic_DNA"/>
</dbReference>
<dbReference type="Gene3D" id="3.40.960.10">
    <property type="entry name" value="VSR Endonuclease"/>
    <property type="match status" value="1"/>
</dbReference>
<evidence type="ECO:0000313" key="2">
    <source>
        <dbReference type="EMBL" id="OGE73814.1"/>
    </source>
</evidence>
<reference evidence="2 3" key="1">
    <citation type="journal article" date="2016" name="Nat. Commun.">
        <title>Thousands of microbial genomes shed light on interconnected biogeochemical processes in an aquifer system.</title>
        <authorList>
            <person name="Anantharaman K."/>
            <person name="Brown C.T."/>
            <person name="Hug L.A."/>
            <person name="Sharon I."/>
            <person name="Castelle C.J."/>
            <person name="Probst A.J."/>
            <person name="Thomas B.C."/>
            <person name="Singh A."/>
            <person name="Wilkins M.J."/>
            <person name="Karaoz U."/>
            <person name="Brodie E.L."/>
            <person name="Williams K.H."/>
            <person name="Hubbard S.S."/>
            <person name="Banfield J.F."/>
        </authorList>
    </citation>
    <scope>NUCLEOTIDE SEQUENCE [LARGE SCALE GENOMIC DNA]</scope>
</reference>
<name>A0A1F5N871_9BACT</name>
<evidence type="ECO:0000259" key="1">
    <source>
        <dbReference type="Pfam" id="PF04480"/>
    </source>
</evidence>
<feature type="domain" description="DUF559" evidence="1">
    <location>
        <begin position="6"/>
        <end position="114"/>
    </location>
</feature>
<dbReference type="PANTHER" id="PTHR38590:SF1">
    <property type="entry name" value="BLL0828 PROTEIN"/>
    <property type="match status" value="1"/>
</dbReference>
<dbReference type="Proteomes" id="UP000177610">
    <property type="component" value="Unassembled WGS sequence"/>
</dbReference>
<dbReference type="CDD" id="cd01038">
    <property type="entry name" value="Endonuclease_DUF559"/>
    <property type="match status" value="1"/>
</dbReference>